<sequence>MNFFKRNMGLSYTILAGFFQIAAIICGILAYNADKKVDVVPTSGNTFNINGDYVNRDKNIDNKTVINKKTVIQKDKEQEVIHAKKSDNNKIPIANINVANLGVNNGIINSGVNYGNQTVNNNYNEKEAPRQVTNNDLEYIKQNIPLDYKIDLSFVNSTQECINYKNQIISGLTQFGYKVANINSIGMLLDGRINNSGDRFYINKDESQKTAEIVIKEQK</sequence>
<proteinExistence type="predicted"/>
<keyword evidence="1" id="KW-1133">Transmembrane helix</keyword>
<dbReference type="RefSeq" id="WP_113665540.1">
    <property type="nucleotide sequence ID" value="NZ_QNVY02000002.1"/>
</dbReference>
<accession>A0A482TMD4</accession>
<dbReference type="Proteomes" id="UP000253235">
    <property type="component" value="Unassembled WGS sequence"/>
</dbReference>
<keyword evidence="1" id="KW-0812">Transmembrane</keyword>
<name>A0A482TMD4_9FLAO</name>
<feature type="transmembrane region" description="Helical" evidence="1">
    <location>
        <begin position="12"/>
        <end position="31"/>
    </location>
</feature>
<organism evidence="2 3">
    <name type="scientific">Flavobacterium petrolei</name>
    <dbReference type="NCBI Taxonomy" id="2259594"/>
    <lineage>
        <taxon>Bacteria</taxon>
        <taxon>Pseudomonadati</taxon>
        <taxon>Bacteroidota</taxon>
        <taxon>Flavobacteriia</taxon>
        <taxon>Flavobacteriales</taxon>
        <taxon>Flavobacteriaceae</taxon>
        <taxon>Flavobacterium</taxon>
    </lineage>
</organism>
<protein>
    <submittedName>
        <fullName evidence="2">Uncharacterized protein</fullName>
    </submittedName>
</protein>
<gene>
    <name evidence="2" type="ORF">DR871_009280</name>
</gene>
<keyword evidence="1" id="KW-0472">Membrane</keyword>
<evidence type="ECO:0000256" key="1">
    <source>
        <dbReference type="SAM" id="Phobius"/>
    </source>
</evidence>
<comment type="caution">
    <text evidence="2">The sequence shown here is derived from an EMBL/GenBank/DDBJ whole genome shotgun (WGS) entry which is preliminary data.</text>
</comment>
<dbReference type="AlphaFoldDB" id="A0A482TMD4"/>
<dbReference type="EMBL" id="QNVY02000002">
    <property type="protein sequence ID" value="RYJ52407.1"/>
    <property type="molecule type" value="Genomic_DNA"/>
</dbReference>
<keyword evidence="3" id="KW-1185">Reference proteome</keyword>
<reference evidence="2 3" key="1">
    <citation type="submission" date="2019-01" db="EMBL/GenBank/DDBJ databases">
        <title>Flavobacterium sp. nov. isolated from arctic soil.</title>
        <authorList>
            <person name="Kim D.-U."/>
        </authorList>
    </citation>
    <scope>NUCLEOTIDE SEQUENCE [LARGE SCALE GENOMIC DNA]</scope>
    <source>
        <strain evidence="2 3">Kopri-42</strain>
    </source>
</reference>
<evidence type="ECO:0000313" key="3">
    <source>
        <dbReference type="Proteomes" id="UP000253235"/>
    </source>
</evidence>
<evidence type="ECO:0000313" key="2">
    <source>
        <dbReference type="EMBL" id="RYJ52407.1"/>
    </source>
</evidence>